<keyword evidence="3" id="KW-1185">Reference proteome</keyword>
<sequence>MPLYFQQNKIIIFTIPNAIYSQLRFTLLGPTEALTRARISDQFPLTTVGLIPTSSRQAANRNLLAPAAAGSSTHGLPALPASSAAALISGSHSAVSVPTLTQRAAARGVKSGISQSEWIMAGDAPAERRVLAMRSMETKLVMHWMREAEDREEHEIPEFEMPSSMFTDDTWTNIADPSPQMPNKSHVGWDGHCELFKGQEKYCQLRRRGHYIVNHGVPLGTGLAGTTFAGNSNNNGRLFATQLGPDGLGLGFGTITVIDDIMTSSPELGLQSLRKAQGIYVASSADGSIQMMAFTVMMEGGEYGDSLNFFGVYKIGSVMSKLSLTSGTGKYKNACGFAEVRSLIPAGQHVADGVETLLRIIVHLKY</sequence>
<keyword evidence="1" id="KW-0964">Secreted</keyword>
<evidence type="ECO:0000313" key="3">
    <source>
        <dbReference type="Proteomes" id="UP000626092"/>
    </source>
</evidence>
<dbReference type="InterPro" id="IPR004265">
    <property type="entry name" value="Dirigent"/>
</dbReference>
<comment type="caution">
    <text evidence="2">The sequence shown here is derived from an EMBL/GenBank/DDBJ whole genome shotgun (WGS) entry which is preliminary data.</text>
</comment>
<protein>
    <recommendedName>
        <fullName evidence="1">Dirigent protein</fullName>
    </recommendedName>
</protein>
<evidence type="ECO:0000313" key="2">
    <source>
        <dbReference type="EMBL" id="KAF7112898.1"/>
    </source>
</evidence>
<gene>
    <name evidence="2" type="ORF">RHSIM_RhsimUnG0181600</name>
</gene>
<comment type="subunit">
    <text evidence="1">Homodimer.</text>
</comment>
<dbReference type="AlphaFoldDB" id="A0A834FW39"/>
<accession>A0A834FW39</accession>
<dbReference type="PANTHER" id="PTHR46215:SF1">
    <property type="entry name" value="DIRIGENT PROTEIN 18"/>
    <property type="match status" value="1"/>
</dbReference>
<dbReference type="PANTHER" id="PTHR46215">
    <property type="entry name" value="DIRIGENT PROTEIN 24-RELATED"/>
    <property type="match status" value="1"/>
</dbReference>
<dbReference type="Proteomes" id="UP000626092">
    <property type="component" value="Unassembled WGS sequence"/>
</dbReference>
<comment type="similarity">
    <text evidence="1">Belongs to the plant dirigent protein family.</text>
</comment>
<dbReference type="Pfam" id="PF03018">
    <property type="entry name" value="Dirigent"/>
    <property type="match status" value="1"/>
</dbReference>
<dbReference type="EMBL" id="WJXA01000406">
    <property type="protein sequence ID" value="KAF7112898.1"/>
    <property type="molecule type" value="Genomic_DNA"/>
</dbReference>
<comment type="function">
    <text evidence="1">Dirigent proteins impart stereoselectivity on the phenoxy radical-coupling reaction, yielding optically active lignans from two molecules of coniferyl alcohol in the biosynthesis of lignans, flavonolignans, and alkaloids and thus plays a central role in plant secondary metabolism.</text>
</comment>
<keyword evidence="1" id="KW-0052">Apoplast</keyword>
<reference evidence="2" key="1">
    <citation type="submission" date="2019-11" db="EMBL/GenBank/DDBJ databases">
        <authorList>
            <person name="Liu Y."/>
            <person name="Hou J."/>
            <person name="Li T.-Q."/>
            <person name="Guan C.-H."/>
            <person name="Wu X."/>
            <person name="Wu H.-Z."/>
            <person name="Ling F."/>
            <person name="Zhang R."/>
            <person name="Shi X.-G."/>
            <person name="Ren J.-P."/>
            <person name="Chen E.-F."/>
            <person name="Sun J.-M."/>
        </authorList>
    </citation>
    <scope>NUCLEOTIDE SEQUENCE</scope>
    <source>
        <strain evidence="2">Adult_tree_wgs_1</strain>
        <tissue evidence="2">Leaves</tissue>
    </source>
</reference>
<dbReference type="GO" id="GO:0048046">
    <property type="term" value="C:apoplast"/>
    <property type="evidence" value="ECO:0007669"/>
    <property type="project" value="UniProtKB-SubCell"/>
</dbReference>
<comment type="subcellular location">
    <subcellularLocation>
        <location evidence="1">Secreted</location>
        <location evidence="1">Extracellular space</location>
        <location evidence="1">Apoplast</location>
    </subcellularLocation>
</comment>
<dbReference type="OrthoDB" id="1921494at2759"/>
<proteinExistence type="inferred from homology"/>
<organism evidence="2 3">
    <name type="scientific">Rhododendron simsii</name>
    <name type="common">Sims's rhododendron</name>
    <dbReference type="NCBI Taxonomy" id="118357"/>
    <lineage>
        <taxon>Eukaryota</taxon>
        <taxon>Viridiplantae</taxon>
        <taxon>Streptophyta</taxon>
        <taxon>Embryophyta</taxon>
        <taxon>Tracheophyta</taxon>
        <taxon>Spermatophyta</taxon>
        <taxon>Magnoliopsida</taxon>
        <taxon>eudicotyledons</taxon>
        <taxon>Gunneridae</taxon>
        <taxon>Pentapetalae</taxon>
        <taxon>asterids</taxon>
        <taxon>Ericales</taxon>
        <taxon>Ericaceae</taxon>
        <taxon>Ericoideae</taxon>
        <taxon>Rhodoreae</taxon>
        <taxon>Rhododendron</taxon>
    </lineage>
</organism>
<name>A0A834FW39_RHOSS</name>
<evidence type="ECO:0000256" key="1">
    <source>
        <dbReference type="RuleBase" id="RU363099"/>
    </source>
</evidence>